<gene>
    <name evidence="1" type="ORF">HICCMSTLAB_LOCUS1735</name>
</gene>
<evidence type="ECO:0000313" key="1">
    <source>
        <dbReference type="EMBL" id="CAG5075581.1"/>
    </source>
</evidence>
<comment type="caution">
    <text evidence="1">The sequence shown here is derived from an EMBL/GenBank/DDBJ whole genome shotgun (WGS) entry which is preliminary data.</text>
</comment>
<sequence length="129" mass="15418">MGEDRWPKICLREEMRGILNRQPSKWGEKIKMLVKEMECERVIELIYNNAEIEVIEEEIKNGLEVYKKMMEKKVEEKINNSTYSNLYKKLVLTNETENYWCDKEVKNTDKEIWARARSGNLTRAGKKKV</sequence>
<organism evidence="1 2">
    <name type="scientific">Cotesia congregata</name>
    <name type="common">Parasitoid wasp</name>
    <name type="synonym">Apanteles congregatus</name>
    <dbReference type="NCBI Taxonomy" id="51543"/>
    <lineage>
        <taxon>Eukaryota</taxon>
        <taxon>Metazoa</taxon>
        <taxon>Ecdysozoa</taxon>
        <taxon>Arthropoda</taxon>
        <taxon>Hexapoda</taxon>
        <taxon>Insecta</taxon>
        <taxon>Pterygota</taxon>
        <taxon>Neoptera</taxon>
        <taxon>Endopterygota</taxon>
        <taxon>Hymenoptera</taxon>
        <taxon>Apocrita</taxon>
        <taxon>Ichneumonoidea</taxon>
        <taxon>Braconidae</taxon>
        <taxon>Microgastrinae</taxon>
        <taxon>Cotesia</taxon>
    </lineage>
</organism>
<dbReference type="AlphaFoldDB" id="A0A8J2H5D7"/>
<dbReference type="Proteomes" id="UP000786811">
    <property type="component" value="Unassembled WGS sequence"/>
</dbReference>
<dbReference type="OrthoDB" id="7697635at2759"/>
<protein>
    <submittedName>
        <fullName evidence="1">Uncharacterized protein</fullName>
    </submittedName>
</protein>
<dbReference type="EMBL" id="CAJNRD030001116">
    <property type="protein sequence ID" value="CAG5075581.1"/>
    <property type="molecule type" value="Genomic_DNA"/>
</dbReference>
<reference evidence="1" key="1">
    <citation type="submission" date="2021-04" db="EMBL/GenBank/DDBJ databases">
        <authorList>
            <person name="Chebbi M.A.C M."/>
        </authorList>
    </citation>
    <scope>NUCLEOTIDE SEQUENCE</scope>
</reference>
<evidence type="ECO:0000313" key="2">
    <source>
        <dbReference type="Proteomes" id="UP000786811"/>
    </source>
</evidence>
<accession>A0A8J2H5D7</accession>
<keyword evidence="2" id="KW-1185">Reference proteome</keyword>
<proteinExistence type="predicted"/>
<name>A0A8J2H5D7_COTCN</name>